<evidence type="ECO:0000313" key="5">
    <source>
        <dbReference type="EMBL" id="MUN54488.1"/>
    </source>
</evidence>
<evidence type="ECO:0000256" key="3">
    <source>
        <dbReference type="ARBA" id="ARBA00023002"/>
    </source>
</evidence>
<dbReference type="InterPro" id="IPR029039">
    <property type="entry name" value="Flavoprotein-like_sf"/>
</dbReference>
<dbReference type="NCBIfam" id="TIGR04037">
    <property type="entry name" value="LLM_duo_CE1759"/>
    <property type="match status" value="1"/>
</dbReference>
<name>A0A7K1LH72_9MICC</name>
<dbReference type="InterPro" id="IPR005025">
    <property type="entry name" value="FMN_Rdtase-like_dom"/>
</dbReference>
<keyword evidence="6" id="KW-1185">Reference proteome</keyword>
<feature type="domain" description="NADPH-dependent FMN reductase-like" evidence="4">
    <location>
        <begin position="23"/>
        <end position="170"/>
    </location>
</feature>
<organism evidence="5 6">
    <name type="scientific">Rothia koreensis</name>
    <dbReference type="NCBI Taxonomy" id="592378"/>
    <lineage>
        <taxon>Bacteria</taxon>
        <taxon>Bacillati</taxon>
        <taxon>Actinomycetota</taxon>
        <taxon>Actinomycetes</taxon>
        <taxon>Micrococcales</taxon>
        <taxon>Micrococcaceae</taxon>
        <taxon>Rothia</taxon>
    </lineage>
</organism>
<dbReference type="Gene3D" id="3.40.50.360">
    <property type="match status" value="1"/>
</dbReference>
<reference evidence="5 6" key="1">
    <citation type="submission" date="2019-12" db="EMBL/GenBank/DDBJ databases">
        <authorList>
            <person name="Li J."/>
            <person name="Shi Y."/>
            <person name="Xu G."/>
            <person name="Xiao D."/>
            <person name="Ran X."/>
        </authorList>
    </citation>
    <scope>NUCLEOTIDE SEQUENCE [LARGE SCALE GENOMIC DNA]</scope>
    <source>
        <strain evidence="5 6">JCM 15915</strain>
    </source>
</reference>
<dbReference type="Pfam" id="PF03358">
    <property type="entry name" value="FMN_red"/>
    <property type="match status" value="1"/>
</dbReference>
<keyword evidence="2" id="KW-0288">FMN</keyword>
<keyword evidence="1" id="KW-0285">Flavoprotein</keyword>
<dbReference type="EMBL" id="WOGT01000002">
    <property type="protein sequence ID" value="MUN54488.1"/>
    <property type="molecule type" value="Genomic_DNA"/>
</dbReference>
<accession>A0A7K1LH72</accession>
<gene>
    <name evidence="5" type="ORF">GMA10_04555</name>
</gene>
<protein>
    <submittedName>
        <fullName evidence="5">NADPH-dependent FMN reductase</fullName>
    </submittedName>
</protein>
<comment type="caution">
    <text evidence="5">The sequence shown here is derived from an EMBL/GenBank/DDBJ whole genome shotgun (WGS) entry which is preliminary data.</text>
</comment>
<dbReference type="SUPFAM" id="SSF52218">
    <property type="entry name" value="Flavoproteins"/>
    <property type="match status" value="1"/>
</dbReference>
<evidence type="ECO:0000256" key="1">
    <source>
        <dbReference type="ARBA" id="ARBA00022630"/>
    </source>
</evidence>
<dbReference type="PANTHER" id="PTHR43408">
    <property type="entry name" value="FMN REDUCTASE (NADPH)"/>
    <property type="match status" value="1"/>
</dbReference>
<proteinExistence type="predicted"/>
<dbReference type="Proteomes" id="UP000462152">
    <property type="component" value="Unassembled WGS sequence"/>
</dbReference>
<evidence type="ECO:0000313" key="6">
    <source>
        <dbReference type="Proteomes" id="UP000462152"/>
    </source>
</evidence>
<dbReference type="InterPro" id="IPR051814">
    <property type="entry name" value="NAD(P)H-dep_FMN_reductase"/>
</dbReference>
<evidence type="ECO:0000259" key="4">
    <source>
        <dbReference type="Pfam" id="PF03358"/>
    </source>
</evidence>
<sequence length="199" mass="21865">MTARLRAMLGRGINPWRAMNTTSITIVTGGLALHSSSAQLADRFKDAVKEEISGRGLEPRIRTHHLSQFCYEIADFITNGYPEGELESLLNEVTSADGVITVSPTFQGSYSGLFKSFWDLMSAEDFEGKPLLLGATGGSPRQSMVLEYSMRPLFTFLHADVVPTGVYATSTELSSEHTLEDRIGRAAREFAQKVVPETE</sequence>
<dbReference type="AlphaFoldDB" id="A0A7K1LH72"/>
<dbReference type="GO" id="GO:0016491">
    <property type="term" value="F:oxidoreductase activity"/>
    <property type="evidence" value="ECO:0007669"/>
    <property type="project" value="UniProtKB-KW"/>
</dbReference>
<keyword evidence="3" id="KW-0560">Oxidoreductase</keyword>
<evidence type="ECO:0000256" key="2">
    <source>
        <dbReference type="ARBA" id="ARBA00022643"/>
    </source>
</evidence>
<dbReference type="InterPro" id="IPR023932">
    <property type="entry name" value="CE1759_FMN_reduct"/>
</dbReference>
<dbReference type="PANTHER" id="PTHR43408:SF2">
    <property type="entry name" value="FMN REDUCTASE (NADPH)"/>
    <property type="match status" value="1"/>
</dbReference>